<evidence type="ECO:0000313" key="2">
    <source>
        <dbReference type="Proteomes" id="UP001597079"/>
    </source>
</evidence>
<evidence type="ECO:0008006" key="3">
    <source>
        <dbReference type="Google" id="ProtNLM"/>
    </source>
</evidence>
<proteinExistence type="predicted"/>
<gene>
    <name evidence="1" type="ORF">ACFSB2_08900</name>
</gene>
<dbReference type="Proteomes" id="UP001597079">
    <property type="component" value="Unassembled WGS sequence"/>
</dbReference>
<keyword evidence="2" id="KW-1185">Reference proteome</keyword>
<name>A0ABW4JGC8_9BACL</name>
<comment type="caution">
    <text evidence="1">The sequence shown here is derived from an EMBL/GenBank/DDBJ whole genome shotgun (WGS) entry which is preliminary data.</text>
</comment>
<sequence length="380" mass="43317">MLYLALGSDLRERYKESVWLAYVQQIERTEFCASDTLVVCEWMFTRRDVLMQTLSQVRNQGARVVFIGSSLHETEDFKRELCQLGIYDFLFVGNELVLQDLDHLLEHARSIGDVDMYLQREEAGLMEPPTLVDVFTTKDEPFSWSPLEDGSAKTGLSRFDALLDSPEAQEPEQPVRTAHKFIWPDPSPVRVRILGARGCGKSFVALQIAALCQQNELSTAIIEDDLTTLSRWCDETWQSNLYSSEPPQGYRVILDTRSDASTQLSDVDLLLWVMWPDWTRMAETVRAWSAEPEVQSRLICLVNHHTPGVLRQDFSDVETMYIPHEPRQFHAIRMKTPLVCLDVRFAKWLMPVVDRISACFVDPNRRGAEGGTLDAVAAGT</sequence>
<dbReference type="RefSeq" id="WP_377942684.1">
    <property type="nucleotide sequence ID" value="NZ_JBHUCX010000021.1"/>
</dbReference>
<protein>
    <recommendedName>
        <fullName evidence="3">AAA domain-containing protein</fullName>
    </recommendedName>
</protein>
<dbReference type="EMBL" id="JBHUCX010000021">
    <property type="protein sequence ID" value="MFD1674814.1"/>
    <property type="molecule type" value="Genomic_DNA"/>
</dbReference>
<organism evidence="1 2">
    <name type="scientific">Alicyclobacillus fodiniaquatilis</name>
    <dbReference type="NCBI Taxonomy" id="1661150"/>
    <lineage>
        <taxon>Bacteria</taxon>
        <taxon>Bacillati</taxon>
        <taxon>Bacillota</taxon>
        <taxon>Bacilli</taxon>
        <taxon>Bacillales</taxon>
        <taxon>Alicyclobacillaceae</taxon>
        <taxon>Alicyclobacillus</taxon>
    </lineage>
</organism>
<evidence type="ECO:0000313" key="1">
    <source>
        <dbReference type="EMBL" id="MFD1674814.1"/>
    </source>
</evidence>
<reference evidence="2" key="1">
    <citation type="journal article" date="2019" name="Int. J. Syst. Evol. Microbiol.">
        <title>The Global Catalogue of Microorganisms (GCM) 10K type strain sequencing project: providing services to taxonomists for standard genome sequencing and annotation.</title>
        <authorList>
            <consortium name="The Broad Institute Genomics Platform"/>
            <consortium name="The Broad Institute Genome Sequencing Center for Infectious Disease"/>
            <person name="Wu L."/>
            <person name="Ma J."/>
        </authorList>
    </citation>
    <scope>NUCLEOTIDE SEQUENCE [LARGE SCALE GENOMIC DNA]</scope>
    <source>
        <strain evidence="2">CGMCC 1.12286</strain>
    </source>
</reference>
<accession>A0ABW4JGC8</accession>